<keyword evidence="2" id="KW-1185">Reference proteome</keyword>
<evidence type="ECO:0000313" key="2">
    <source>
        <dbReference type="Proteomes" id="UP000230069"/>
    </source>
</evidence>
<reference evidence="1 2" key="1">
    <citation type="submission" date="2017-09" db="EMBL/GenBank/DDBJ databases">
        <title>WGS assembly of Aquilegia coerulea Goldsmith.</title>
        <authorList>
            <person name="Hodges S."/>
            <person name="Kramer E."/>
            <person name="Nordborg M."/>
            <person name="Tomkins J."/>
            <person name="Borevitz J."/>
            <person name="Derieg N."/>
            <person name="Yan J."/>
            <person name="Mihaltcheva S."/>
            <person name="Hayes R.D."/>
            <person name="Rokhsar D."/>
        </authorList>
    </citation>
    <scope>NUCLEOTIDE SEQUENCE [LARGE SCALE GENOMIC DNA]</scope>
    <source>
        <strain evidence="2">cv. Goldsmith</strain>
    </source>
</reference>
<protein>
    <submittedName>
        <fullName evidence="1">Uncharacterized protein</fullName>
    </submittedName>
</protein>
<evidence type="ECO:0000313" key="1">
    <source>
        <dbReference type="EMBL" id="PIA48599.1"/>
    </source>
</evidence>
<accession>A0A2G5DYJ5</accession>
<dbReference type="InParanoid" id="A0A2G5DYJ5"/>
<dbReference type="OrthoDB" id="1978536at2759"/>
<name>A0A2G5DYJ5_AQUCA</name>
<dbReference type="AlphaFoldDB" id="A0A2G5DYJ5"/>
<proteinExistence type="predicted"/>
<dbReference type="EMBL" id="KZ305031">
    <property type="protein sequence ID" value="PIA48599.1"/>
    <property type="molecule type" value="Genomic_DNA"/>
</dbReference>
<dbReference type="Proteomes" id="UP000230069">
    <property type="component" value="Unassembled WGS sequence"/>
</dbReference>
<gene>
    <name evidence="1" type="ORF">AQUCO_01400881v1</name>
</gene>
<organism evidence="1 2">
    <name type="scientific">Aquilegia coerulea</name>
    <name type="common">Rocky mountain columbine</name>
    <dbReference type="NCBI Taxonomy" id="218851"/>
    <lineage>
        <taxon>Eukaryota</taxon>
        <taxon>Viridiplantae</taxon>
        <taxon>Streptophyta</taxon>
        <taxon>Embryophyta</taxon>
        <taxon>Tracheophyta</taxon>
        <taxon>Spermatophyta</taxon>
        <taxon>Magnoliopsida</taxon>
        <taxon>Ranunculales</taxon>
        <taxon>Ranunculaceae</taxon>
        <taxon>Thalictroideae</taxon>
        <taxon>Aquilegia</taxon>
    </lineage>
</organism>
<sequence>MENELGFAPTTINEIVPPNSRGIFRFAHQPALDGGQSRRFSPYSYSRRAGAITTSRRSQGFERYPRRQYRRRSTTFTDQRPQVHSTHQSVTVSSIRNISNTMLESRIMTDYYFNVMQLVAHVVHNGLDMLAYMCLHGTNGMEPTHMCHYFHEMLIMQEATMAGVNYNMSIYQNALGRYMSLYPRVALTTQRILELGYPWGMTSPNMEPERSPPALLTSMVHEQQHPPASTRASNFIDNISVRTTGEELAHVPGPANFFTDNRSAGTTREELDLTLRL</sequence>